<sequence>MPSSPSLLSLETLGASVLNGGVLLRLLGAWLGYRLLLALYNVSPFHPLHKFPGPRLAAATFIYEFWFDFVRHGRYVNEIRKMHEIYGPIVRINPEELHCLDSSFVNEIYPGGGRIRDKHRHYLNANVGPVAVTAFGSEAHEQHRMRRGALNRFFSKAQMTKLEPRVQRLVQQLCDKLLAWRGGPIDLTSAYNCLTGDTISQYAFGQPRGFLAHDGWDYNYKGALEGFTTYVYFWRFFPQLGGLVSLAPYFLDYMPETFAMLMRELYITIPGHVRQAMRDPKAGTVFTDLLDAPDLPPEEKTVYRLAADGFSLTGAGTETTANVLTGATYFLLRHPAKRARLEQELARAGVDPAGRDLSWARLEQIPYLYGVVHETLRMCHGLSTRLARVARTEDLVYRSQEGFGWGRDGAFEYVVPRGTPIGMSAGLTHRDASVFPEPEAFRPERWITAEGERNTGLERYLLSFSKGSRICLGMNLAMCELYLTVAAVVLRVAPRMRLVSGNDDCVTMDHEVMIPKPKKGTKPITVVISPE</sequence>
<dbReference type="InterPro" id="IPR017972">
    <property type="entry name" value="Cyt_P450_CS"/>
</dbReference>
<keyword evidence="4 5" id="KW-0408">Iron</keyword>
<dbReference type="InterPro" id="IPR050121">
    <property type="entry name" value="Cytochrome_P450_monoxygenase"/>
</dbReference>
<keyword evidence="5" id="KW-0560">Oxidoreductase</keyword>
<evidence type="ECO:0000256" key="4">
    <source>
        <dbReference type="ARBA" id="ARBA00023004"/>
    </source>
</evidence>
<dbReference type="Pfam" id="PF00067">
    <property type="entry name" value="p450"/>
    <property type="match status" value="1"/>
</dbReference>
<dbReference type="InterPro" id="IPR002401">
    <property type="entry name" value="Cyt_P450_E_grp-I"/>
</dbReference>
<accession>A0ABR1RI25</accession>
<comment type="cofactor">
    <cofactor evidence="1">
        <name>heme</name>
        <dbReference type="ChEBI" id="CHEBI:30413"/>
    </cofactor>
</comment>
<dbReference type="InterPro" id="IPR001128">
    <property type="entry name" value="Cyt_P450"/>
</dbReference>
<evidence type="ECO:0000313" key="7">
    <source>
        <dbReference type="Proteomes" id="UP001396898"/>
    </source>
</evidence>
<dbReference type="Gene3D" id="1.10.630.10">
    <property type="entry name" value="Cytochrome P450"/>
    <property type="match status" value="1"/>
</dbReference>
<dbReference type="PANTHER" id="PTHR24305:SF147">
    <property type="entry name" value="P450, PUTATIVE (EUROFUNG)-RELATED"/>
    <property type="match status" value="1"/>
</dbReference>
<keyword evidence="5" id="KW-0503">Monooxygenase</keyword>
<keyword evidence="7" id="KW-1185">Reference proteome</keyword>
<gene>
    <name evidence="6" type="ORF">PG991_010203</name>
</gene>
<comment type="caution">
    <text evidence="6">The sequence shown here is derived from an EMBL/GenBank/DDBJ whole genome shotgun (WGS) entry which is preliminary data.</text>
</comment>
<evidence type="ECO:0000256" key="5">
    <source>
        <dbReference type="RuleBase" id="RU000461"/>
    </source>
</evidence>
<evidence type="ECO:0000313" key="6">
    <source>
        <dbReference type="EMBL" id="KAK8012828.1"/>
    </source>
</evidence>
<evidence type="ECO:0000256" key="3">
    <source>
        <dbReference type="ARBA" id="ARBA00022723"/>
    </source>
</evidence>
<dbReference type="EMBL" id="JAQQWI010000015">
    <property type="protein sequence ID" value="KAK8012828.1"/>
    <property type="molecule type" value="Genomic_DNA"/>
</dbReference>
<keyword evidence="3 5" id="KW-0479">Metal-binding</keyword>
<dbReference type="Proteomes" id="UP001396898">
    <property type="component" value="Unassembled WGS sequence"/>
</dbReference>
<reference evidence="6 7" key="1">
    <citation type="submission" date="2023-01" db="EMBL/GenBank/DDBJ databases">
        <title>Analysis of 21 Apiospora genomes using comparative genomics revels a genus with tremendous synthesis potential of carbohydrate active enzymes and secondary metabolites.</title>
        <authorList>
            <person name="Sorensen T."/>
        </authorList>
    </citation>
    <scope>NUCLEOTIDE SEQUENCE [LARGE SCALE GENOMIC DNA]</scope>
    <source>
        <strain evidence="6 7">CBS 20057</strain>
    </source>
</reference>
<dbReference type="CDD" id="cd11062">
    <property type="entry name" value="CYP58-like"/>
    <property type="match status" value="1"/>
</dbReference>
<evidence type="ECO:0000256" key="2">
    <source>
        <dbReference type="ARBA" id="ARBA00022617"/>
    </source>
</evidence>
<organism evidence="6 7">
    <name type="scientific">Apiospora marii</name>
    <dbReference type="NCBI Taxonomy" id="335849"/>
    <lineage>
        <taxon>Eukaryota</taxon>
        <taxon>Fungi</taxon>
        <taxon>Dikarya</taxon>
        <taxon>Ascomycota</taxon>
        <taxon>Pezizomycotina</taxon>
        <taxon>Sordariomycetes</taxon>
        <taxon>Xylariomycetidae</taxon>
        <taxon>Amphisphaeriales</taxon>
        <taxon>Apiosporaceae</taxon>
        <taxon>Apiospora</taxon>
    </lineage>
</organism>
<dbReference type="PROSITE" id="PS00086">
    <property type="entry name" value="CYTOCHROME_P450"/>
    <property type="match status" value="1"/>
</dbReference>
<dbReference type="PRINTS" id="PR00463">
    <property type="entry name" value="EP450I"/>
</dbReference>
<dbReference type="PRINTS" id="PR00385">
    <property type="entry name" value="P450"/>
</dbReference>
<comment type="similarity">
    <text evidence="5">Belongs to the cytochrome P450 family.</text>
</comment>
<evidence type="ECO:0000256" key="1">
    <source>
        <dbReference type="ARBA" id="ARBA00001971"/>
    </source>
</evidence>
<dbReference type="PANTHER" id="PTHR24305">
    <property type="entry name" value="CYTOCHROME P450"/>
    <property type="match status" value="1"/>
</dbReference>
<protein>
    <submittedName>
        <fullName evidence="6">Cytochrome P450</fullName>
    </submittedName>
</protein>
<dbReference type="SUPFAM" id="SSF48264">
    <property type="entry name" value="Cytochrome P450"/>
    <property type="match status" value="1"/>
</dbReference>
<proteinExistence type="inferred from homology"/>
<name>A0ABR1RI25_9PEZI</name>
<dbReference type="InterPro" id="IPR036396">
    <property type="entry name" value="Cyt_P450_sf"/>
</dbReference>
<keyword evidence="2 5" id="KW-0349">Heme</keyword>